<name>A0ABD1D940_CULPP</name>
<protein>
    <submittedName>
        <fullName evidence="1">Uncharacterized protein</fullName>
    </submittedName>
</protein>
<dbReference type="EMBL" id="JBEHCU010006817">
    <property type="protein sequence ID" value="KAL1396146.1"/>
    <property type="molecule type" value="Genomic_DNA"/>
</dbReference>
<accession>A0ABD1D940</accession>
<dbReference type="AlphaFoldDB" id="A0ABD1D940"/>
<sequence>MLKKEYDELKSSTDIDKRSALHQAFRDLLLAKTGDIPAIEKLISFAVAAYNGKQMHRGISIELLKDYNETKSSTDIDRHFAQHQAFAICDRPGQTAFRRSKHSSRLRLRSVGRK</sequence>
<dbReference type="Proteomes" id="UP001562425">
    <property type="component" value="Unassembled WGS sequence"/>
</dbReference>
<proteinExistence type="predicted"/>
<evidence type="ECO:0000313" key="1">
    <source>
        <dbReference type="EMBL" id="KAL1396146.1"/>
    </source>
</evidence>
<comment type="caution">
    <text evidence="1">The sequence shown here is derived from an EMBL/GenBank/DDBJ whole genome shotgun (WGS) entry which is preliminary data.</text>
</comment>
<evidence type="ECO:0000313" key="2">
    <source>
        <dbReference type="Proteomes" id="UP001562425"/>
    </source>
</evidence>
<keyword evidence="2" id="KW-1185">Reference proteome</keyword>
<gene>
    <name evidence="1" type="ORF">pipiens_010718</name>
</gene>
<organism evidence="1 2">
    <name type="scientific">Culex pipiens pipiens</name>
    <name type="common">Northern house mosquito</name>
    <dbReference type="NCBI Taxonomy" id="38569"/>
    <lineage>
        <taxon>Eukaryota</taxon>
        <taxon>Metazoa</taxon>
        <taxon>Ecdysozoa</taxon>
        <taxon>Arthropoda</taxon>
        <taxon>Hexapoda</taxon>
        <taxon>Insecta</taxon>
        <taxon>Pterygota</taxon>
        <taxon>Neoptera</taxon>
        <taxon>Endopterygota</taxon>
        <taxon>Diptera</taxon>
        <taxon>Nematocera</taxon>
        <taxon>Culicoidea</taxon>
        <taxon>Culicidae</taxon>
        <taxon>Culicinae</taxon>
        <taxon>Culicini</taxon>
        <taxon>Culex</taxon>
        <taxon>Culex</taxon>
    </lineage>
</organism>
<reference evidence="1 2" key="1">
    <citation type="submission" date="2024-05" db="EMBL/GenBank/DDBJ databases">
        <title>Culex pipiens pipiens assembly and annotation.</title>
        <authorList>
            <person name="Alout H."/>
            <person name="Durand T."/>
        </authorList>
    </citation>
    <scope>NUCLEOTIDE SEQUENCE [LARGE SCALE GENOMIC DNA]</scope>
    <source>
        <strain evidence="1">HA-2024</strain>
        <tissue evidence="1">Whole body</tissue>
    </source>
</reference>